<sequence>MGCNMCVMQKTAEPYQVTFQIDTKDLSRLTQDQARVPRSCGSWRRGFRAKEVVARRGSLLVDCVDSGTQTDISFKNDLTPSSIRSSSPPLDSLPEPHHI</sequence>
<comment type="caution">
    <text evidence="1">The sequence shown here is derived from an EMBL/GenBank/DDBJ whole genome shotgun (WGS) entry which is preliminary data.</text>
</comment>
<evidence type="ECO:0000313" key="2">
    <source>
        <dbReference type="Proteomes" id="UP000830395"/>
    </source>
</evidence>
<name>A0ACC5Z072_9TELE</name>
<dbReference type="EMBL" id="CM040990">
    <property type="protein sequence ID" value="MCJ8741399.1"/>
    <property type="molecule type" value="Genomic_DNA"/>
</dbReference>
<feature type="non-terminal residue" evidence="1">
    <location>
        <position position="99"/>
    </location>
</feature>
<evidence type="ECO:0000313" key="1">
    <source>
        <dbReference type="EMBL" id="MCJ8741399.1"/>
    </source>
</evidence>
<keyword evidence="2" id="KW-1185">Reference proteome</keyword>
<gene>
    <name evidence="1" type="ORF">PDJAM_G00070330</name>
</gene>
<dbReference type="Proteomes" id="UP000830395">
    <property type="component" value="Chromosome 16"/>
</dbReference>
<reference evidence="1" key="1">
    <citation type="submission" date="2020-02" db="EMBL/GenBank/DDBJ databases">
        <title>Genome sequencing of the panga catfish, Pangasius djambal.</title>
        <authorList>
            <person name="Wen M."/>
            <person name="Zahm M."/>
            <person name="Roques C."/>
            <person name="Cabau C."/>
            <person name="Klopp C."/>
            <person name="Donnadieu C."/>
            <person name="Jouanno E."/>
            <person name="Avarre J.-C."/>
            <person name="Campet M."/>
            <person name="Ha T."/>
            <person name="Dugue R."/>
            <person name="Lampietro C."/>
            <person name="Louis A."/>
            <person name="Herpin A."/>
            <person name="Echchiki A."/>
            <person name="Berthelot C."/>
            <person name="Parey E."/>
            <person name="Roest-Crollius H."/>
            <person name="Braasch I."/>
            <person name="Postlethwait J.H."/>
            <person name="Bobe J."/>
            <person name="Montfort J."/>
            <person name="Bouchez O."/>
            <person name="Begum T."/>
            <person name="Schartl M."/>
            <person name="Gustiano R."/>
            <person name="Guiguen Y."/>
        </authorList>
    </citation>
    <scope>NUCLEOTIDE SEQUENCE</scope>
    <source>
        <strain evidence="1">Pdj_M5554</strain>
    </source>
</reference>
<proteinExistence type="predicted"/>
<organism evidence="1 2">
    <name type="scientific">Pangasius djambal</name>
    <dbReference type="NCBI Taxonomy" id="1691987"/>
    <lineage>
        <taxon>Eukaryota</taxon>
        <taxon>Metazoa</taxon>
        <taxon>Chordata</taxon>
        <taxon>Craniata</taxon>
        <taxon>Vertebrata</taxon>
        <taxon>Euteleostomi</taxon>
        <taxon>Actinopterygii</taxon>
        <taxon>Neopterygii</taxon>
        <taxon>Teleostei</taxon>
        <taxon>Ostariophysi</taxon>
        <taxon>Siluriformes</taxon>
        <taxon>Pangasiidae</taxon>
        <taxon>Pangasius</taxon>
    </lineage>
</organism>
<accession>A0ACC5Z072</accession>
<protein>
    <submittedName>
        <fullName evidence="1">Uncharacterized protein</fullName>
    </submittedName>
</protein>